<dbReference type="InterPro" id="IPR056671">
    <property type="entry name" value="DUF7769"/>
</dbReference>
<evidence type="ECO:0000259" key="1">
    <source>
        <dbReference type="Pfam" id="PF24964"/>
    </source>
</evidence>
<dbReference type="Pfam" id="PF24964">
    <property type="entry name" value="DUF7769"/>
    <property type="match status" value="1"/>
</dbReference>
<dbReference type="PANTHER" id="PTHR33889:SF7">
    <property type="entry name" value="OS04G0681850 PROTEIN"/>
    <property type="match status" value="1"/>
</dbReference>
<feature type="domain" description="DUF7769" evidence="1">
    <location>
        <begin position="28"/>
        <end position="78"/>
    </location>
</feature>
<dbReference type="OrthoDB" id="123105at2759"/>
<dbReference type="GeneID" id="20809953"/>
<protein>
    <recommendedName>
        <fullName evidence="1">DUF7769 domain-containing protein</fullName>
    </recommendedName>
</protein>
<reference evidence="2" key="1">
    <citation type="submission" date="2013-12" db="EMBL/GenBank/DDBJ databases">
        <title>The Genome Sequence of Aphanomyces astaci APO3.</title>
        <authorList>
            <consortium name="The Broad Institute Genomics Platform"/>
            <person name="Russ C."/>
            <person name="Tyler B."/>
            <person name="van West P."/>
            <person name="Dieguez-Uribeondo J."/>
            <person name="Young S.K."/>
            <person name="Zeng Q."/>
            <person name="Gargeya S."/>
            <person name="Fitzgerald M."/>
            <person name="Abouelleil A."/>
            <person name="Alvarado L."/>
            <person name="Chapman S.B."/>
            <person name="Gainer-Dewar J."/>
            <person name="Goldberg J."/>
            <person name="Griggs A."/>
            <person name="Gujja S."/>
            <person name="Hansen M."/>
            <person name="Howarth C."/>
            <person name="Imamovic A."/>
            <person name="Ireland A."/>
            <person name="Larimer J."/>
            <person name="McCowan C."/>
            <person name="Murphy C."/>
            <person name="Pearson M."/>
            <person name="Poon T.W."/>
            <person name="Priest M."/>
            <person name="Roberts A."/>
            <person name="Saif S."/>
            <person name="Shea T."/>
            <person name="Sykes S."/>
            <person name="Wortman J."/>
            <person name="Nusbaum C."/>
            <person name="Birren B."/>
        </authorList>
    </citation>
    <scope>NUCLEOTIDE SEQUENCE [LARGE SCALE GENOMIC DNA]</scope>
    <source>
        <strain evidence="2">APO3</strain>
    </source>
</reference>
<dbReference type="EMBL" id="KI913130">
    <property type="protein sequence ID" value="ETV78408.1"/>
    <property type="molecule type" value="Genomic_DNA"/>
</dbReference>
<proteinExistence type="predicted"/>
<evidence type="ECO:0000313" key="2">
    <source>
        <dbReference type="EMBL" id="ETV78408.1"/>
    </source>
</evidence>
<dbReference type="AlphaFoldDB" id="W4GHG6"/>
<gene>
    <name evidence="2" type="ORF">H257_07957</name>
</gene>
<dbReference type="PANTHER" id="PTHR33889">
    <property type="entry name" value="OS04G0681850 PROTEIN"/>
    <property type="match status" value="1"/>
</dbReference>
<accession>W4GHG6</accession>
<sequence length="159" mass="17736">MHPYPTNVRCVEPRPVDAPRSSSTHLRSDERQALYETLLGVSSQGVLPRGSIVRVSAQFGCHALTVSRIWSRGLQSVQEGCMCADVASRIRGNSGPKRKRTNEEIEAAIHQVPQASRQTLRSMAFKSKQYTQVDDYETHERSGEFEGAIKLCQALSYSK</sequence>
<dbReference type="VEuPathDB" id="FungiDB:H257_07957"/>
<dbReference type="RefSeq" id="XP_009831989.1">
    <property type="nucleotide sequence ID" value="XM_009833687.1"/>
</dbReference>
<name>W4GHG6_APHAT</name>
<organism evidence="2">
    <name type="scientific">Aphanomyces astaci</name>
    <name type="common">Crayfish plague agent</name>
    <dbReference type="NCBI Taxonomy" id="112090"/>
    <lineage>
        <taxon>Eukaryota</taxon>
        <taxon>Sar</taxon>
        <taxon>Stramenopiles</taxon>
        <taxon>Oomycota</taxon>
        <taxon>Saprolegniomycetes</taxon>
        <taxon>Saprolegniales</taxon>
        <taxon>Verrucalvaceae</taxon>
        <taxon>Aphanomyces</taxon>
    </lineage>
</organism>